<sequence length="95" mass="10637">MSIERQEIEKLATLSRIAIGEDTITEVSQRLSSVLELVDQLQAVNTDGVEAMSHPMKATQRLREDEVSEINQREAFQAIAPDTEEGLFLVPKVIE</sequence>
<gene>
    <name evidence="1 2" type="primary">gatC</name>
    <name evidence="2" type="ORF">NYF23_02835</name>
</gene>
<comment type="subunit">
    <text evidence="1">Heterotrimer of A, B and C subunits.</text>
</comment>
<dbReference type="Pfam" id="PF02686">
    <property type="entry name" value="GatC"/>
    <property type="match status" value="1"/>
</dbReference>
<dbReference type="SUPFAM" id="SSF141000">
    <property type="entry name" value="Glu-tRNAGln amidotransferase C subunit"/>
    <property type="match status" value="1"/>
</dbReference>
<dbReference type="PANTHER" id="PTHR15004:SF0">
    <property type="entry name" value="GLUTAMYL-TRNA(GLN) AMIDOTRANSFERASE SUBUNIT C, MITOCHONDRIAL"/>
    <property type="match status" value="1"/>
</dbReference>
<organism evidence="2 3">
    <name type="scientific">SAR92 clade bacterium H455</name>
    <dbReference type="NCBI Taxonomy" id="2974818"/>
    <lineage>
        <taxon>Bacteria</taxon>
        <taxon>Pseudomonadati</taxon>
        <taxon>Pseudomonadota</taxon>
        <taxon>Gammaproteobacteria</taxon>
        <taxon>Cellvibrionales</taxon>
        <taxon>Porticoccaceae</taxon>
        <taxon>SAR92 clade</taxon>
    </lineage>
</organism>
<keyword evidence="3" id="KW-1185">Reference proteome</keyword>
<protein>
    <recommendedName>
        <fullName evidence="1">Aspartyl/glutamyl-tRNA(Asn/Gln) amidotransferase subunit C</fullName>
        <shortName evidence="1">Asp/Glu-ADT subunit C</shortName>
        <ecNumber evidence="1">6.3.5.-</ecNumber>
    </recommendedName>
</protein>
<dbReference type="EC" id="6.3.5.-" evidence="1"/>
<keyword evidence="1" id="KW-0648">Protein biosynthesis</keyword>
<keyword evidence="1" id="KW-0436">Ligase</keyword>
<keyword evidence="1" id="KW-0547">Nucleotide-binding</keyword>
<dbReference type="EMBL" id="CP103416">
    <property type="protein sequence ID" value="UVW35557.1"/>
    <property type="molecule type" value="Genomic_DNA"/>
</dbReference>
<dbReference type="InterPro" id="IPR003837">
    <property type="entry name" value="GatC"/>
</dbReference>
<evidence type="ECO:0000313" key="3">
    <source>
        <dbReference type="Proteomes" id="UP001059934"/>
    </source>
</evidence>
<dbReference type="Proteomes" id="UP001059934">
    <property type="component" value="Chromosome"/>
</dbReference>
<evidence type="ECO:0000256" key="1">
    <source>
        <dbReference type="HAMAP-Rule" id="MF_00122"/>
    </source>
</evidence>
<comment type="function">
    <text evidence="1">Allows the formation of correctly charged Asn-tRNA(Asn) or Gln-tRNA(Gln) through the transamidation of misacylated Asp-tRNA(Asn) or Glu-tRNA(Gln) in organisms which lack either or both of asparaginyl-tRNA or glutaminyl-tRNA synthetases. The reaction takes place in the presence of glutamine and ATP through an activated phospho-Asp-tRNA(Asn) or phospho-Glu-tRNA(Gln).</text>
</comment>
<comment type="catalytic activity">
    <reaction evidence="1">
        <text>L-aspartyl-tRNA(Asn) + L-glutamine + ATP + H2O = L-asparaginyl-tRNA(Asn) + L-glutamate + ADP + phosphate + 2 H(+)</text>
        <dbReference type="Rhea" id="RHEA:14513"/>
        <dbReference type="Rhea" id="RHEA-COMP:9674"/>
        <dbReference type="Rhea" id="RHEA-COMP:9677"/>
        <dbReference type="ChEBI" id="CHEBI:15377"/>
        <dbReference type="ChEBI" id="CHEBI:15378"/>
        <dbReference type="ChEBI" id="CHEBI:29985"/>
        <dbReference type="ChEBI" id="CHEBI:30616"/>
        <dbReference type="ChEBI" id="CHEBI:43474"/>
        <dbReference type="ChEBI" id="CHEBI:58359"/>
        <dbReference type="ChEBI" id="CHEBI:78515"/>
        <dbReference type="ChEBI" id="CHEBI:78516"/>
        <dbReference type="ChEBI" id="CHEBI:456216"/>
    </reaction>
</comment>
<name>A0ABY5TNY6_9GAMM</name>
<dbReference type="Gene3D" id="1.10.20.60">
    <property type="entry name" value="Glu-tRNAGln amidotransferase C subunit, N-terminal domain"/>
    <property type="match status" value="1"/>
</dbReference>
<reference evidence="2" key="1">
    <citation type="submission" date="2022-08" db="EMBL/GenBank/DDBJ databases">
        <title>Catabolic pathway analysis in culturable SAR92 clade bacteria reveals their overlooked roles in DMSP degradation in coastal seas.</title>
        <authorList>
            <person name="He X."/>
            <person name="Zhang X."/>
            <person name="Zhang Y."/>
        </authorList>
    </citation>
    <scope>NUCLEOTIDE SEQUENCE</scope>
    <source>
        <strain evidence="2">H455</strain>
    </source>
</reference>
<dbReference type="InterPro" id="IPR036113">
    <property type="entry name" value="Asp/Glu-ADT_sf_sub_c"/>
</dbReference>
<proteinExistence type="inferred from homology"/>
<dbReference type="HAMAP" id="MF_00122">
    <property type="entry name" value="GatC"/>
    <property type="match status" value="1"/>
</dbReference>
<comment type="catalytic activity">
    <reaction evidence="1">
        <text>L-glutamyl-tRNA(Gln) + L-glutamine + ATP + H2O = L-glutaminyl-tRNA(Gln) + L-glutamate + ADP + phosphate + H(+)</text>
        <dbReference type="Rhea" id="RHEA:17521"/>
        <dbReference type="Rhea" id="RHEA-COMP:9681"/>
        <dbReference type="Rhea" id="RHEA-COMP:9684"/>
        <dbReference type="ChEBI" id="CHEBI:15377"/>
        <dbReference type="ChEBI" id="CHEBI:15378"/>
        <dbReference type="ChEBI" id="CHEBI:29985"/>
        <dbReference type="ChEBI" id="CHEBI:30616"/>
        <dbReference type="ChEBI" id="CHEBI:43474"/>
        <dbReference type="ChEBI" id="CHEBI:58359"/>
        <dbReference type="ChEBI" id="CHEBI:78520"/>
        <dbReference type="ChEBI" id="CHEBI:78521"/>
        <dbReference type="ChEBI" id="CHEBI:456216"/>
    </reaction>
</comment>
<keyword evidence="1" id="KW-0067">ATP-binding</keyword>
<comment type="similarity">
    <text evidence="1">Belongs to the GatC family.</text>
</comment>
<dbReference type="NCBIfam" id="TIGR00135">
    <property type="entry name" value="gatC"/>
    <property type="match status" value="1"/>
</dbReference>
<dbReference type="PANTHER" id="PTHR15004">
    <property type="entry name" value="GLUTAMYL-TRNA(GLN) AMIDOTRANSFERASE SUBUNIT C, MITOCHONDRIAL"/>
    <property type="match status" value="1"/>
</dbReference>
<evidence type="ECO:0000313" key="2">
    <source>
        <dbReference type="EMBL" id="UVW35557.1"/>
    </source>
</evidence>
<accession>A0ABY5TNY6</accession>